<dbReference type="EMBL" id="CP001739">
    <property type="protein sequence ID" value="ACZ09249.1"/>
    <property type="molecule type" value="Genomic_DNA"/>
</dbReference>
<keyword evidence="3" id="KW-1185">Reference proteome</keyword>
<dbReference type="eggNOG" id="ENOG5030SVN">
    <property type="taxonomic scope" value="Bacteria"/>
</dbReference>
<feature type="transmembrane region" description="Helical" evidence="1">
    <location>
        <begin position="148"/>
        <end position="171"/>
    </location>
</feature>
<evidence type="ECO:0008006" key="4">
    <source>
        <dbReference type="Google" id="ProtNLM"/>
    </source>
</evidence>
<proteinExistence type="predicted"/>
<reference evidence="2 3" key="2">
    <citation type="journal article" date="2010" name="Stand. Genomic Sci.">
        <title>Complete genome sequence of Sebaldella termitidis type strain (NCTC 11300).</title>
        <authorList>
            <person name="Harmon-Smith M."/>
            <person name="Celia L."/>
            <person name="Chertkov O."/>
            <person name="Lapidus A."/>
            <person name="Copeland A."/>
            <person name="Glavina Del Rio T."/>
            <person name="Nolan M."/>
            <person name="Lucas S."/>
            <person name="Tice H."/>
            <person name="Cheng J.F."/>
            <person name="Han C."/>
            <person name="Detter J.C."/>
            <person name="Bruce D."/>
            <person name="Goodwin L."/>
            <person name="Pitluck S."/>
            <person name="Pati A."/>
            <person name="Liolios K."/>
            <person name="Ivanova N."/>
            <person name="Mavromatis K."/>
            <person name="Mikhailova N."/>
            <person name="Chen A."/>
            <person name="Palaniappan K."/>
            <person name="Land M."/>
            <person name="Hauser L."/>
            <person name="Chang Y.J."/>
            <person name="Jeffries C.D."/>
            <person name="Brettin T."/>
            <person name="Goker M."/>
            <person name="Beck B."/>
            <person name="Bristow J."/>
            <person name="Eisen J.A."/>
            <person name="Markowitz V."/>
            <person name="Hugenholtz P."/>
            <person name="Kyrpides N.C."/>
            <person name="Klenk H.P."/>
            <person name="Chen F."/>
        </authorList>
    </citation>
    <scope>NUCLEOTIDE SEQUENCE [LARGE SCALE GENOMIC DNA]</scope>
    <source>
        <strain evidence="3">ATCC 33386 / NCTC 11300</strain>
    </source>
</reference>
<dbReference type="STRING" id="526218.Sterm_2396"/>
<keyword evidence="1" id="KW-0472">Membrane</keyword>
<feature type="transmembrane region" description="Helical" evidence="1">
    <location>
        <begin position="7"/>
        <end position="29"/>
    </location>
</feature>
<accession>D1ALA6</accession>
<feature type="transmembrane region" description="Helical" evidence="1">
    <location>
        <begin position="65"/>
        <end position="87"/>
    </location>
</feature>
<feature type="transmembrane region" description="Helical" evidence="1">
    <location>
        <begin position="107"/>
        <end position="127"/>
    </location>
</feature>
<organism evidence="2 3">
    <name type="scientific">Sebaldella termitidis (strain ATCC 33386 / NCTC 11300)</name>
    <dbReference type="NCBI Taxonomy" id="526218"/>
    <lineage>
        <taxon>Bacteria</taxon>
        <taxon>Fusobacteriati</taxon>
        <taxon>Fusobacteriota</taxon>
        <taxon>Fusobacteriia</taxon>
        <taxon>Fusobacteriales</taxon>
        <taxon>Leptotrichiaceae</taxon>
        <taxon>Sebaldella</taxon>
    </lineage>
</organism>
<dbReference type="KEGG" id="str:Sterm_2396"/>
<feature type="transmembrane region" description="Helical" evidence="1">
    <location>
        <begin position="233"/>
        <end position="251"/>
    </location>
</feature>
<evidence type="ECO:0000256" key="1">
    <source>
        <dbReference type="SAM" id="Phobius"/>
    </source>
</evidence>
<evidence type="ECO:0000313" key="3">
    <source>
        <dbReference type="Proteomes" id="UP000000845"/>
    </source>
</evidence>
<feature type="transmembrane region" description="Helical" evidence="1">
    <location>
        <begin position="378"/>
        <end position="395"/>
    </location>
</feature>
<feature type="transmembrane region" description="Helical" evidence="1">
    <location>
        <begin position="407"/>
        <end position="423"/>
    </location>
</feature>
<sequence length="471" mass="54537">MKHNKVLFLIFHVFVIMFVLILTNIFTAGENSDSMKFLEAVLLVLYIYTILTAKMYLDWLNSYMIFLYTLFLFNFTRVFLDIIGYRTFGWATKFANYYFYYSIRNEILEVFILILLFTHLGFAVSILNEKELHLGVKLETRPFFTQTGIILFLISLPGILAKMLIQLRLILRVGYEAYYTGVLKNIDYPAFTKGSGTIMTIGFLIFLISIPSKKKFISIGSLYLLVKLIDSMKGARSVFLTQLLFIMWYYYKVYGTKIKFGTVIKLGVFTMVFSQILVSVRSKKVFSLDLINGIFDFLHSQGVSYLVLGYLIQFKDYIHESKTYPYILQGLFGFAPQSAETLNTTNSLADRLTYYLNPGAYLRGEGIGSNYIAEFYDLGYVWLIIGSILLGYIIIKYEKYVTKSRCMLLVSAYFIPNLFYIPRGSFFGSGLIKGMTFYTVLYITVQILENMYFRIKGAYNDRKEDLLHLDG</sequence>
<evidence type="ECO:0000313" key="2">
    <source>
        <dbReference type="EMBL" id="ACZ09249.1"/>
    </source>
</evidence>
<gene>
    <name evidence="2" type="ordered locus">Sterm_2396</name>
</gene>
<feature type="transmembrane region" description="Helical" evidence="1">
    <location>
        <begin position="435"/>
        <end position="453"/>
    </location>
</feature>
<feature type="transmembrane region" description="Helical" evidence="1">
    <location>
        <begin position="191"/>
        <end position="212"/>
    </location>
</feature>
<dbReference type="AlphaFoldDB" id="D1ALA6"/>
<dbReference type="Proteomes" id="UP000000845">
    <property type="component" value="Chromosome"/>
</dbReference>
<protein>
    <recommendedName>
        <fullName evidence="4">O-antigen polysaccharide polymerase Wzy</fullName>
    </recommendedName>
</protein>
<keyword evidence="1" id="KW-1133">Transmembrane helix</keyword>
<dbReference type="InterPro" id="IPR029468">
    <property type="entry name" value="O-ag_pol_Wzy"/>
</dbReference>
<name>D1ALA6_SEBTE</name>
<reference evidence="3" key="1">
    <citation type="submission" date="2009-09" db="EMBL/GenBank/DDBJ databases">
        <title>The complete chromosome of Sebaldella termitidis ATCC 33386.</title>
        <authorList>
            <consortium name="US DOE Joint Genome Institute (JGI-PGF)"/>
            <person name="Lucas S."/>
            <person name="Copeland A."/>
            <person name="Lapidus A."/>
            <person name="Glavina del Rio T."/>
            <person name="Dalin E."/>
            <person name="Tice H."/>
            <person name="Bruce D."/>
            <person name="Goodwin L."/>
            <person name="Pitluck S."/>
            <person name="Kyrpides N."/>
            <person name="Mavromatis K."/>
            <person name="Ivanova N."/>
            <person name="Mikhailova N."/>
            <person name="Sims D."/>
            <person name="Meincke L."/>
            <person name="Brettin T."/>
            <person name="Detter J.C."/>
            <person name="Han C."/>
            <person name="Larimer F."/>
            <person name="Land M."/>
            <person name="Hauser L."/>
            <person name="Markowitz V."/>
            <person name="Cheng J.F."/>
            <person name="Hugenholtz P."/>
            <person name="Woyke T."/>
            <person name="Wu D."/>
            <person name="Eisen J.A."/>
        </authorList>
    </citation>
    <scope>NUCLEOTIDE SEQUENCE [LARGE SCALE GENOMIC DNA]</scope>
    <source>
        <strain evidence="3">ATCC 33386 / NCTC 11300</strain>
    </source>
</reference>
<keyword evidence="1" id="KW-0812">Transmembrane</keyword>
<dbReference type="HOGENOM" id="CLU_047676_0_0_0"/>
<feature type="transmembrane region" description="Helical" evidence="1">
    <location>
        <begin position="257"/>
        <end position="278"/>
    </location>
</feature>
<dbReference type="Pfam" id="PF14296">
    <property type="entry name" value="O-ag_pol_Wzy"/>
    <property type="match status" value="1"/>
</dbReference>
<dbReference type="RefSeq" id="WP_012861843.1">
    <property type="nucleotide sequence ID" value="NC_013517.1"/>
</dbReference>